<dbReference type="SUPFAM" id="SSF161098">
    <property type="entry name" value="MetI-like"/>
    <property type="match status" value="1"/>
</dbReference>
<evidence type="ECO:0000256" key="1">
    <source>
        <dbReference type="ARBA" id="ARBA00004651"/>
    </source>
</evidence>
<dbReference type="AlphaFoldDB" id="A0A3E0WDK8"/>
<accession>A0A3E0WDK8</accession>
<name>A0A3E0WDK8_9MICO</name>
<proteinExistence type="inferred from homology"/>
<dbReference type="Gene3D" id="1.10.3720.10">
    <property type="entry name" value="MetI-like"/>
    <property type="match status" value="1"/>
</dbReference>
<reference evidence="10 11" key="1">
    <citation type="submission" date="2017-04" db="EMBL/GenBank/DDBJ databases">
        <title>Comparative genome analysis of Subtercola boreus.</title>
        <authorList>
            <person name="Cho Y.-J."/>
            <person name="Cho A."/>
            <person name="Kim O.-S."/>
            <person name="Lee J.-I."/>
        </authorList>
    </citation>
    <scope>NUCLEOTIDE SEQUENCE [LARGE SCALE GENOMIC DNA]</scope>
    <source>
        <strain evidence="10 11">P28004</strain>
    </source>
</reference>
<dbReference type="Pfam" id="PF00528">
    <property type="entry name" value="BPD_transp_1"/>
    <property type="match status" value="1"/>
</dbReference>
<feature type="transmembrane region" description="Helical" evidence="7">
    <location>
        <begin position="33"/>
        <end position="55"/>
    </location>
</feature>
<keyword evidence="2 7" id="KW-0813">Transport</keyword>
<comment type="similarity">
    <text evidence="7">Belongs to the binding-protein-dependent transport system permease family.</text>
</comment>
<feature type="transmembrane region" description="Helical" evidence="7">
    <location>
        <begin position="287"/>
        <end position="312"/>
    </location>
</feature>
<dbReference type="PANTHER" id="PTHR43005">
    <property type="entry name" value="BLR7065 PROTEIN"/>
    <property type="match status" value="1"/>
</dbReference>
<keyword evidence="3" id="KW-1003">Cell membrane</keyword>
<dbReference type="Proteomes" id="UP000257080">
    <property type="component" value="Unassembled WGS sequence"/>
</dbReference>
<evidence type="ECO:0000313" key="11">
    <source>
        <dbReference type="Proteomes" id="UP000257080"/>
    </source>
</evidence>
<feature type="transmembrane region" description="Helical" evidence="7">
    <location>
        <begin position="183"/>
        <end position="203"/>
    </location>
</feature>
<dbReference type="PROSITE" id="PS50928">
    <property type="entry name" value="ABC_TM1"/>
    <property type="match status" value="1"/>
</dbReference>
<dbReference type="InterPro" id="IPR035906">
    <property type="entry name" value="MetI-like_sf"/>
</dbReference>
<gene>
    <name evidence="10" type="ORF">B7R25_02215</name>
</gene>
<evidence type="ECO:0000256" key="6">
    <source>
        <dbReference type="ARBA" id="ARBA00023136"/>
    </source>
</evidence>
<sequence>MTHTLAPSLGTPSKAAGTRRMRPRRSSYQRRAALMRLLFIVPVAVFLALVFGYPIGFNLWLTFQSFDLVSMISGVSEFVGLDNITAVLADPNFASAARNTAIFTVASIAIQFVIGMALALFFYNVFPLSKAIRALLVLPWLVPSIVATTAWRFIFKDPSGFANQLLGVVGIPPVHWLTSSDTALVSVIIINIWIGIAFNLVLLHSGLQSVPVDRYEAAQLDGAGYWQRFRHVTLPALGPVIAVLLVLGFVYTLKQFDLIWTLTQGGPGNSSQLLSTWSYTLSFNSNAFGQGAAVADFLFLASAIIIVVYTLVQRKQSNA</sequence>
<evidence type="ECO:0000256" key="7">
    <source>
        <dbReference type="RuleBase" id="RU363032"/>
    </source>
</evidence>
<feature type="transmembrane region" description="Helical" evidence="7">
    <location>
        <begin position="101"/>
        <end position="123"/>
    </location>
</feature>
<feature type="transmembrane region" description="Helical" evidence="7">
    <location>
        <begin position="135"/>
        <end position="155"/>
    </location>
</feature>
<keyword evidence="6 7" id="KW-0472">Membrane</keyword>
<dbReference type="OrthoDB" id="34224at2"/>
<dbReference type="GO" id="GO:0005886">
    <property type="term" value="C:plasma membrane"/>
    <property type="evidence" value="ECO:0007669"/>
    <property type="project" value="UniProtKB-SubCell"/>
</dbReference>
<organism evidence="10 11">
    <name type="scientific">Subtercola boreus</name>
    <dbReference type="NCBI Taxonomy" id="120213"/>
    <lineage>
        <taxon>Bacteria</taxon>
        <taxon>Bacillati</taxon>
        <taxon>Actinomycetota</taxon>
        <taxon>Actinomycetes</taxon>
        <taxon>Micrococcales</taxon>
        <taxon>Microbacteriaceae</taxon>
        <taxon>Subtercola</taxon>
    </lineage>
</organism>
<feature type="region of interest" description="Disordered" evidence="8">
    <location>
        <begin position="1"/>
        <end position="24"/>
    </location>
</feature>
<evidence type="ECO:0000256" key="3">
    <source>
        <dbReference type="ARBA" id="ARBA00022475"/>
    </source>
</evidence>
<evidence type="ECO:0000256" key="2">
    <source>
        <dbReference type="ARBA" id="ARBA00022448"/>
    </source>
</evidence>
<feature type="transmembrane region" description="Helical" evidence="7">
    <location>
        <begin position="232"/>
        <end position="253"/>
    </location>
</feature>
<dbReference type="CDD" id="cd06261">
    <property type="entry name" value="TM_PBP2"/>
    <property type="match status" value="1"/>
</dbReference>
<evidence type="ECO:0000313" key="10">
    <source>
        <dbReference type="EMBL" id="RFA29095.1"/>
    </source>
</evidence>
<dbReference type="EMBL" id="NBXE01000006">
    <property type="protein sequence ID" value="RFA29095.1"/>
    <property type="molecule type" value="Genomic_DNA"/>
</dbReference>
<evidence type="ECO:0000259" key="9">
    <source>
        <dbReference type="PROSITE" id="PS50928"/>
    </source>
</evidence>
<protein>
    <recommendedName>
        <fullName evidence="9">ABC transmembrane type-1 domain-containing protein</fullName>
    </recommendedName>
</protein>
<dbReference type="PANTHER" id="PTHR43005:SF1">
    <property type="entry name" value="SPERMIDINE_PUTRESCINE TRANSPORT SYSTEM PERMEASE PROTEIN"/>
    <property type="match status" value="1"/>
</dbReference>
<dbReference type="GO" id="GO:0055085">
    <property type="term" value="P:transmembrane transport"/>
    <property type="evidence" value="ECO:0007669"/>
    <property type="project" value="InterPro"/>
</dbReference>
<feature type="domain" description="ABC transmembrane type-1" evidence="9">
    <location>
        <begin position="97"/>
        <end position="309"/>
    </location>
</feature>
<keyword evidence="4 7" id="KW-0812">Transmembrane</keyword>
<evidence type="ECO:0000256" key="4">
    <source>
        <dbReference type="ARBA" id="ARBA00022692"/>
    </source>
</evidence>
<comment type="caution">
    <text evidence="10">The sequence shown here is derived from an EMBL/GenBank/DDBJ whole genome shotgun (WGS) entry which is preliminary data.</text>
</comment>
<dbReference type="InterPro" id="IPR000515">
    <property type="entry name" value="MetI-like"/>
</dbReference>
<evidence type="ECO:0000256" key="8">
    <source>
        <dbReference type="SAM" id="MobiDB-lite"/>
    </source>
</evidence>
<comment type="subcellular location">
    <subcellularLocation>
        <location evidence="1 7">Cell membrane</location>
        <topology evidence="1 7">Multi-pass membrane protein</topology>
    </subcellularLocation>
</comment>
<evidence type="ECO:0000256" key="5">
    <source>
        <dbReference type="ARBA" id="ARBA00022989"/>
    </source>
</evidence>
<keyword evidence="5 7" id="KW-1133">Transmembrane helix</keyword>